<feature type="region of interest" description="Disordered" evidence="1">
    <location>
        <begin position="1"/>
        <end position="33"/>
    </location>
</feature>
<feature type="compositionally biased region" description="Basic residues" evidence="1">
    <location>
        <begin position="10"/>
        <end position="33"/>
    </location>
</feature>
<keyword evidence="3" id="KW-1185">Reference proteome</keyword>
<dbReference type="AlphaFoldDB" id="A0A2N0ZAB9"/>
<reference evidence="2 3" key="1">
    <citation type="journal article" date="2010" name="Int. J. Syst. Evol. Microbiol.">
        <title>Bacillus horneckiae sp. nov., isolated from a spacecraft-assembly clean room.</title>
        <authorList>
            <person name="Vaishampayan P."/>
            <person name="Probst A."/>
            <person name="Krishnamurthi S."/>
            <person name="Ghosh S."/>
            <person name="Osman S."/>
            <person name="McDowall A."/>
            <person name="Ruckmani A."/>
            <person name="Mayilraj S."/>
            <person name="Venkateswaran K."/>
        </authorList>
    </citation>
    <scope>NUCLEOTIDE SEQUENCE [LARGE SCALE GENOMIC DNA]</scope>
    <source>
        <strain evidence="3">1PO1SC</strain>
    </source>
</reference>
<evidence type="ECO:0000256" key="1">
    <source>
        <dbReference type="SAM" id="MobiDB-lite"/>
    </source>
</evidence>
<organism evidence="2 3">
    <name type="scientific">Cytobacillus horneckiae</name>
    <dbReference type="NCBI Taxonomy" id="549687"/>
    <lineage>
        <taxon>Bacteria</taxon>
        <taxon>Bacillati</taxon>
        <taxon>Bacillota</taxon>
        <taxon>Bacilli</taxon>
        <taxon>Bacillales</taxon>
        <taxon>Bacillaceae</taxon>
        <taxon>Cytobacillus</taxon>
    </lineage>
</organism>
<gene>
    <name evidence="2" type="ORF">CWS20_24005</name>
</gene>
<proteinExistence type="predicted"/>
<comment type="caution">
    <text evidence="2">The sequence shown here is derived from an EMBL/GenBank/DDBJ whole genome shotgun (WGS) entry which is preliminary data.</text>
</comment>
<evidence type="ECO:0000313" key="2">
    <source>
        <dbReference type="EMBL" id="PKG26440.1"/>
    </source>
</evidence>
<evidence type="ECO:0000313" key="3">
    <source>
        <dbReference type="Proteomes" id="UP000233343"/>
    </source>
</evidence>
<dbReference type="EMBL" id="PISD01000067">
    <property type="protein sequence ID" value="PKG26440.1"/>
    <property type="molecule type" value="Genomic_DNA"/>
</dbReference>
<dbReference type="Proteomes" id="UP000233343">
    <property type="component" value="Unassembled WGS sequence"/>
</dbReference>
<name>A0A2N0ZAB9_9BACI</name>
<protein>
    <submittedName>
        <fullName evidence="2">Uncharacterized protein</fullName>
    </submittedName>
</protein>
<sequence length="100" mass="11652">MKSENVRRYSKERRHRGEGKDHKSGRHGAKTFRRGRALAFLEMMNLKRSTLKQQLKTPERQSIHPIGVGELNTQLFEIHESEITVLPILEKNCGEERNSN</sequence>
<accession>A0A2N0ZAB9</accession>
<dbReference type="RefSeq" id="WP_066193845.1">
    <property type="nucleotide sequence ID" value="NZ_JAMAUX010000001.1"/>
</dbReference>